<dbReference type="EMBL" id="LCPV01000031">
    <property type="protein sequence ID" value="KKW06569.1"/>
    <property type="molecule type" value="Genomic_DNA"/>
</dbReference>
<dbReference type="AlphaFoldDB" id="A0A0G1YJJ7"/>
<evidence type="ECO:0000256" key="13">
    <source>
        <dbReference type="RuleBase" id="RU003784"/>
    </source>
</evidence>
<dbReference type="EC" id="2.5.1.75" evidence="4 12"/>
<keyword evidence="6 14" id="KW-0808">Transferase</keyword>
<evidence type="ECO:0000256" key="14">
    <source>
        <dbReference type="RuleBase" id="RU003785"/>
    </source>
</evidence>
<comment type="caution">
    <text evidence="15">The sequence shown here is derived from an EMBL/GenBank/DDBJ whole genome shotgun (WGS) entry which is preliminary data.</text>
</comment>
<evidence type="ECO:0000256" key="10">
    <source>
        <dbReference type="ARBA" id="ARBA00022842"/>
    </source>
</evidence>
<comment type="cofactor">
    <cofactor evidence="1">
        <name>Mg(2+)</name>
        <dbReference type="ChEBI" id="CHEBI:18420"/>
    </cofactor>
</comment>
<evidence type="ECO:0000256" key="11">
    <source>
        <dbReference type="ARBA" id="ARBA00049563"/>
    </source>
</evidence>
<evidence type="ECO:0000256" key="2">
    <source>
        <dbReference type="ARBA" id="ARBA00003213"/>
    </source>
</evidence>
<evidence type="ECO:0000256" key="8">
    <source>
        <dbReference type="ARBA" id="ARBA00022741"/>
    </source>
</evidence>
<name>A0A0G1YJJ7_9BACT</name>
<feature type="non-terminal residue" evidence="15">
    <location>
        <position position="235"/>
    </location>
</feature>
<evidence type="ECO:0000313" key="15">
    <source>
        <dbReference type="EMBL" id="KKW06569.1"/>
    </source>
</evidence>
<dbReference type="Gene3D" id="1.10.20.140">
    <property type="match status" value="1"/>
</dbReference>
<protein>
    <recommendedName>
        <fullName evidence="5 12">tRNA dimethylallyltransferase</fullName>
        <ecNumber evidence="4 12">2.5.1.75</ecNumber>
    </recommendedName>
</protein>
<dbReference type="InterPro" id="IPR027417">
    <property type="entry name" value="P-loop_NTPase"/>
</dbReference>
<dbReference type="Pfam" id="PF01715">
    <property type="entry name" value="IPPT"/>
    <property type="match status" value="1"/>
</dbReference>
<dbReference type="GO" id="GO:0052381">
    <property type="term" value="F:tRNA dimethylallyltransferase activity"/>
    <property type="evidence" value="ECO:0007669"/>
    <property type="project" value="UniProtKB-EC"/>
</dbReference>
<evidence type="ECO:0000256" key="12">
    <source>
        <dbReference type="RuleBase" id="RU003783"/>
    </source>
</evidence>
<dbReference type="GO" id="GO:0005524">
    <property type="term" value="F:ATP binding"/>
    <property type="evidence" value="ECO:0007669"/>
    <property type="project" value="UniProtKB-KW"/>
</dbReference>
<evidence type="ECO:0000256" key="6">
    <source>
        <dbReference type="ARBA" id="ARBA00022679"/>
    </source>
</evidence>
<evidence type="ECO:0000313" key="16">
    <source>
        <dbReference type="Proteomes" id="UP000034589"/>
    </source>
</evidence>
<evidence type="ECO:0000256" key="3">
    <source>
        <dbReference type="ARBA" id="ARBA00005842"/>
    </source>
</evidence>
<dbReference type="InterPro" id="IPR018022">
    <property type="entry name" value="IPT"/>
</dbReference>
<keyword evidence="9 14" id="KW-0067">ATP-binding</keyword>
<evidence type="ECO:0000256" key="5">
    <source>
        <dbReference type="ARBA" id="ARBA00017477"/>
    </source>
</evidence>
<dbReference type="SUPFAM" id="SSF52540">
    <property type="entry name" value="P-loop containing nucleoside triphosphate hydrolases"/>
    <property type="match status" value="1"/>
</dbReference>
<dbReference type="Gene3D" id="3.40.50.300">
    <property type="entry name" value="P-loop containing nucleotide triphosphate hydrolases"/>
    <property type="match status" value="1"/>
</dbReference>
<evidence type="ECO:0000256" key="7">
    <source>
        <dbReference type="ARBA" id="ARBA00022694"/>
    </source>
</evidence>
<dbReference type="PANTHER" id="PTHR11088:SF60">
    <property type="entry name" value="TRNA DIMETHYLALLYLTRANSFERASE"/>
    <property type="match status" value="1"/>
</dbReference>
<dbReference type="GO" id="GO:0006400">
    <property type="term" value="P:tRNA modification"/>
    <property type="evidence" value="ECO:0007669"/>
    <property type="project" value="TreeGrafter"/>
</dbReference>
<accession>A0A0G1YJJ7</accession>
<keyword evidence="10" id="KW-0460">Magnesium</keyword>
<comment type="similarity">
    <text evidence="3 14">Belongs to the IPP transferase family.</text>
</comment>
<sequence length="235" mass="26418">MPKKQKVLVIVGPTSSGKSALAVELARKFGGEVISADSRQVYRGLDIGTGKITKREMRGIRHHLLDVVSPKKTFTAHDFLVRGRKVIATTLRRGLLPIIAGGTGFYIDTLMGRVTLPNVPANPKLRAQLEKKSAAELFALLKKRDSRRAKTIDPHNKRRLIRAVEIAEMFGAVSRNNDLRSRYGNINDFVNRYKVLWIGVSPKMKMLERQITIRLFARISRGMVAEAKRLHTRGL</sequence>
<dbReference type="NCBIfam" id="TIGR00174">
    <property type="entry name" value="miaA"/>
    <property type="match status" value="1"/>
</dbReference>
<dbReference type="Proteomes" id="UP000034589">
    <property type="component" value="Unassembled WGS sequence"/>
</dbReference>
<evidence type="ECO:0000256" key="9">
    <source>
        <dbReference type="ARBA" id="ARBA00022840"/>
    </source>
</evidence>
<comment type="function">
    <text evidence="2 13">Catalyzes the transfer of a dimethylallyl group onto the adenine at position 37 in tRNAs that read codons beginning with uridine, leading to the formation of N6-(dimethylallyl)adenosine (i(6)A).</text>
</comment>
<dbReference type="InterPro" id="IPR039657">
    <property type="entry name" value="Dimethylallyltransferase"/>
</dbReference>
<proteinExistence type="inferred from homology"/>
<keyword evidence="7 12" id="KW-0819">tRNA processing</keyword>
<keyword evidence="8 14" id="KW-0547">Nucleotide-binding</keyword>
<gene>
    <name evidence="15" type="ORF">UY39_C0031G0001</name>
</gene>
<dbReference type="PANTHER" id="PTHR11088">
    <property type="entry name" value="TRNA DIMETHYLALLYLTRANSFERASE"/>
    <property type="match status" value="1"/>
</dbReference>
<evidence type="ECO:0000256" key="4">
    <source>
        <dbReference type="ARBA" id="ARBA00012665"/>
    </source>
</evidence>
<reference evidence="15 16" key="1">
    <citation type="journal article" date="2015" name="Nature">
        <title>rRNA introns, odd ribosomes, and small enigmatic genomes across a large radiation of phyla.</title>
        <authorList>
            <person name="Brown C.T."/>
            <person name="Hug L.A."/>
            <person name="Thomas B.C."/>
            <person name="Sharon I."/>
            <person name="Castelle C.J."/>
            <person name="Singh A."/>
            <person name="Wilkins M.J."/>
            <person name="Williams K.H."/>
            <person name="Banfield J.F."/>
        </authorList>
    </citation>
    <scope>NUCLEOTIDE SEQUENCE [LARGE SCALE GENOMIC DNA]</scope>
</reference>
<comment type="catalytic activity">
    <reaction evidence="11 12">
        <text>adenosine(37) in tRNA + dimethylallyl diphosphate = N(6)-dimethylallyladenosine(37) in tRNA + diphosphate</text>
        <dbReference type="Rhea" id="RHEA:26482"/>
        <dbReference type="Rhea" id="RHEA-COMP:10162"/>
        <dbReference type="Rhea" id="RHEA-COMP:10375"/>
        <dbReference type="ChEBI" id="CHEBI:33019"/>
        <dbReference type="ChEBI" id="CHEBI:57623"/>
        <dbReference type="ChEBI" id="CHEBI:74411"/>
        <dbReference type="ChEBI" id="CHEBI:74415"/>
        <dbReference type="EC" id="2.5.1.75"/>
    </reaction>
</comment>
<organism evidence="15 16">
    <name type="scientific">Candidatus Kaiserbacteria bacterium GW2011_GWC2_49_12</name>
    <dbReference type="NCBI Taxonomy" id="1618675"/>
    <lineage>
        <taxon>Bacteria</taxon>
        <taxon>Candidatus Kaiseribacteriota</taxon>
    </lineage>
</organism>
<evidence type="ECO:0000256" key="1">
    <source>
        <dbReference type="ARBA" id="ARBA00001946"/>
    </source>
</evidence>